<dbReference type="PANTHER" id="PTHR43528:SF1">
    <property type="entry name" value="ALPHA-KETOGLUTARATE PERMEASE"/>
    <property type="match status" value="1"/>
</dbReference>
<dbReference type="Proteomes" id="UP001589810">
    <property type="component" value="Unassembled WGS sequence"/>
</dbReference>
<evidence type="ECO:0000256" key="3">
    <source>
        <dbReference type="ARBA" id="ARBA00022475"/>
    </source>
</evidence>
<comment type="subcellular location">
    <subcellularLocation>
        <location evidence="1">Cell membrane</location>
        <topology evidence="1">Multi-pass membrane protein</topology>
    </subcellularLocation>
</comment>
<dbReference type="InterPro" id="IPR051084">
    <property type="entry name" value="H+-coupled_symporters"/>
</dbReference>
<gene>
    <name evidence="11" type="ORF">ACFFH7_03955</name>
</gene>
<feature type="transmembrane region" description="Helical" evidence="9">
    <location>
        <begin position="273"/>
        <end position="291"/>
    </location>
</feature>
<name>A0ABV6MJZ7_9PSEU</name>
<dbReference type="PANTHER" id="PTHR43528">
    <property type="entry name" value="ALPHA-KETOGLUTARATE PERMEASE"/>
    <property type="match status" value="1"/>
</dbReference>
<dbReference type="EMBL" id="JBHLUD010000001">
    <property type="protein sequence ID" value="MFC0540620.1"/>
    <property type="molecule type" value="Genomic_DNA"/>
</dbReference>
<evidence type="ECO:0000256" key="7">
    <source>
        <dbReference type="ARBA" id="ARBA00023136"/>
    </source>
</evidence>
<evidence type="ECO:0000256" key="4">
    <source>
        <dbReference type="ARBA" id="ARBA00022692"/>
    </source>
</evidence>
<reference evidence="11 12" key="1">
    <citation type="submission" date="2024-09" db="EMBL/GenBank/DDBJ databases">
        <authorList>
            <person name="Sun Q."/>
            <person name="Mori K."/>
        </authorList>
    </citation>
    <scope>NUCLEOTIDE SEQUENCE [LARGE SCALE GENOMIC DNA]</scope>
    <source>
        <strain evidence="11 12">TBRC 1432</strain>
    </source>
</reference>
<feature type="transmembrane region" description="Helical" evidence="9">
    <location>
        <begin position="152"/>
        <end position="174"/>
    </location>
</feature>
<feature type="transmembrane region" description="Helical" evidence="9">
    <location>
        <begin position="303"/>
        <end position="322"/>
    </location>
</feature>
<evidence type="ECO:0000256" key="8">
    <source>
        <dbReference type="SAM" id="MobiDB-lite"/>
    </source>
</evidence>
<dbReference type="Pfam" id="PF00083">
    <property type="entry name" value="Sugar_tr"/>
    <property type="match status" value="1"/>
</dbReference>
<organism evidence="11 12">
    <name type="scientific">Kutzneria chonburiensis</name>
    <dbReference type="NCBI Taxonomy" id="1483604"/>
    <lineage>
        <taxon>Bacteria</taxon>
        <taxon>Bacillati</taxon>
        <taxon>Actinomycetota</taxon>
        <taxon>Actinomycetes</taxon>
        <taxon>Pseudonocardiales</taxon>
        <taxon>Pseudonocardiaceae</taxon>
        <taxon>Kutzneria</taxon>
    </lineage>
</organism>
<feature type="compositionally biased region" description="Polar residues" evidence="8">
    <location>
        <begin position="432"/>
        <end position="441"/>
    </location>
</feature>
<accession>A0ABV6MJZ7</accession>
<keyword evidence="4 9" id="KW-0812">Transmembrane</keyword>
<keyword evidence="7 9" id="KW-0472">Membrane</keyword>
<keyword evidence="5" id="KW-0769">Symport</keyword>
<feature type="transmembrane region" description="Helical" evidence="9">
    <location>
        <begin position="394"/>
        <end position="414"/>
    </location>
</feature>
<feature type="transmembrane region" description="Helical" evidence="9">
    <location>
        <begin position="52"/>
        <end position="74"/>
    </location>
</feature>
<feature type="transmembrane region" description="Helical" evidence="9">
    <location>
        <begin position="86"/>
        <end position="104"/>
    </location>
</feature>
<dbReference type="Gene3D" id="1.20.1250.20">
    <property type="entry name" value="MFS general substrate transporter like domains"/>
    <property type="match status" value="2"/>
</dbReference>
<feature type="transmembrane region" description="Helical" evidence="9">
    <location>
        <begin position="239"/>
        <end position="261"/>
    </location>
</feature>
<keyword evidence="12" id="KW-1185">Reference proteome</keyword>
<dbReference type="PROSITE" id="PS50850">
    <property type="entry name" value="MFS"/>
    <property type="match status" value="1"/>
</dbReference>
<evidence type="ECO:0000313" key="12">
    <source>
        <dbReference type="Proteomes" id="UP001589810"/>
    </source>
</evidence>
<feature type="domain" description="Major facilitator superfamily (MFS) profile" evidence="10">
    <location>
        <begin position="14"/>
        <end position="417"/>
    </location>
</feature>
<evidence type="ECO:0000256" key="9">
    <source>
        <dbReference type="SAM" id="Phobius"/>
    </source>
</evidence>
<feature type="transmembrane region" description="Helical" evidence="9">
    <location>
        <begin position="369"/>
        <end position="388"/>
    </location>
</feature>
<feature type="region of interest" description="Disordered" evidence="8">
    <location>
        <begin position="422"/>
        <end position="441"/>
    </location>
</feature>
<dbReference type="RefSeq" id="WP_273939435.1">
    <property type="nucleotide sequence ID" value="NZ_CP097263.1"/>
</dbReference>
<feature type="transmembrane region" description="Helical" evidence="9">
    <location>
        <begin position="15"/>
        <end position="40"/>
    </location>
</feature>
<dbReference type="InterPro" id="IPR036259">
    <property type="entry name" value="MFS_trans_sf"/>
</dbReference>
<evidence type="ECO:0000313" key="11">
    <source>
        <dbReference type="EMBL" id="MFC0540620.1"/>
    </source>
</evidence>
<protein>
    <submittedName>
        <fullName evidence="11">MFS transporter</fullName>
    </submittedName>
</protein>
<dbReference type="SUPFAM" id="SSF103473">
    <property type="entry name" value="MFS general substrate transporter"/>
    <property type="match status" value="1"/>
</dbReference>
<sequence length="441" mass="45998">MTTTPLPTARHRRTVLAAVFGNLIEQFDWLAFGLFAPMFAGQFFPSADPVSSLLSTFAVFAAGMFCRPVGGILLARFADRRGRKPALMLAIVLMTGGSLLIGLSPTYAQIGVAAPLLLAVARIAQGISAGGEWPSAVTFLMELAPKNRRCRYGSFFAITGAGGVMIASLLGAVLSGVLGSSAMAAYGWRAPFLLGGVFGLLLLVLRSRIGESAVFERDVRAERTRGSLSALLRGHWRSVLLTVVFVAGTTVVSSIWTAVVPAMGQRIAPAGEVYWVVVVCTLASMAVQIPIGMLGDRFGVHPLLAVFGAGCAVLGPFAYLGIGPSPVNLLFSYGSGILFITFLTAAMPTVMAAMYPARLRTIGIGLPHSVTTALFGGVTPWLATYLAGRGASGWFIAGAVVTVLAAWGAAIVAVRRASRPRAEDGGARPIGTTVTTYDTAA</sequence>
<proteinExistence type="predicted"/>
<dbReference type="InterPro" id="IPR020846">
    <property type="entry name" value="MFS_dom"/>
</dbReference>
<keyword evidence="3" id="KW-1003">Cell membrane</keyword>
<comment type="caution">
    <text evidence="11">The sequence shown here is derived from an EMBL/GenBank/DDBJ whole genome shotgun (WGS) entry which is preliminary data.</text>
</comment>
<evidence type="ECO:0000256" key="5">
    <source>
        <dbReference type="ARBA" id="ARBA00022847"/>
    </source>
</evidence>
<keyword evidence="2" id="KW-0813">Transport</keyword>
<feature type="transmembrane region" description="Helical" evidence="9">
    <location>
        <begin position="186"/>
        <end position="205"/>
    </location>
</feature>
<evidence type="ECO:0000256" key="6">
    <source>
        <dbReference type="ARBA" id="ARBA00022989"/>
    </source>
</evidence>
<keyword evidence="6 9" id="KW-1133">Transmembrane helix</keyword>
<evidence type="ECO:0000259" key="10">
    <source>
        <dbReference type="PROSITE" id="PS50850"/>
    </source>
</evidence>
<feature type="transmembrane region" description="Helical" evidence="9">
    <location>
        <begin position="110"/>
        <end position="131"/>
    </location>
</feature>
<dbReference type="InterPro" id="IPR005828">
    <property type="entry name" value="MFS_sugar_transport-like"/>
</dbReference>
<evidence type="ECO:0000256" key="1">
    <source>
        <dbReference type="ARBA" id="ARBA00004651"/>
    </source>
</evidence>
<evidence type="ECO:0000256" key="2">
    <source>
        <dbReference type="ARBA" id="ARBA00022448"/>
    </source>
</evidence>
<feature type="transmembrane region" description="Helical" evidence="9">
    <location>
        <begin position="334"/>
        <end position="357"/>
    </location>
</feature>